<accession>A0ABT0Y723</accession>
<dbReference type="EMBL" id="JAMQOL010000044">
    <property type="protein sequence ID" value="MCM4081826.1"/>
    <property type="molecule type" value="Genomic_DNA"/>
</dbReference>
<dbReference type="RefSeq" id="WP_251801573.1">
    <property type="nucleotide sequence ID" value="NZ_JAMQOL010000044.1"/>
</dbReference>
<sequence length="89" mass="9383">MLHALTALDLPHGSLVVPAIGLDPATMISYGSATNPSNQVSLGFDRADHIHVNPDEAIEYDAVVTRSADVAAELVARLVAEHRAVTGLR</sequence>
<comment type="caution">
    <text evidence="1">The sequence shown here is derived from an EMBL/GenBank/DDBJ whole genome shotgun (WGS) entry which is preliminary data.</text>
</comment>
<reference evidence="1 2" key="1">
    <citation type="submission" date="2022-06" db="EMBL/GenBank/DDBJ databases">
        <title>Actinoplanes abujensis sp. nov., isolated from Nigerian arid soil.</title>
        <authorList>
            <person name="Ding P."/>
        </authorList>
    </citation>
    <scope>NUCLEOTIDE SEQUENCE [LARGE SCALE GENOMIC DNA]</scope>
    <source>
        <strain evidence="2">TRM88002</strain>
    </source>
</reference>
<proteinExistence type="predicted"/>
<organism evidence="1 2">
    <name type="scientific">Paractinoplanes hotanensis</name>
    <dbReference type="NCBI Taxonomy" id="2906497"/>
    <lineage>
        <taxon>Bacteria</taxon>
        <taxon>Bacillati</taxon>
        <taxon>Actinomycetota</taxon>
        <taxon>Actinomycetes</taxon>
        <taxon>Micromonosporales</taxon>
        <taxon>Micromonosporaceae</taxon>
        <taxon>Paractinoplanes</taxon>
    </lineage>
</organism>
<protein>
    <submittedName>
        <fullName evidence="1">Uncharacterized protein</fullName>
    </submittedName>
</protein>
<name>A0ABT0Y723_9ACTN</name>
<evidence type="ECO:0000313" key="1">
    <source>
        <dbReference type="EMBL" id="MCM4081826.1"/>
    </source>
</evidence>
<evidence type="ECO:0000313" key="2">
    <source>
        <dbReference type="Proteomes" id="UP001523216"/>
    </source>
</evidence>
<keyword evidence="2" id="KW-1185">Reference proteome</keyword>
<gene>
    <name evidence="1" type="ORF">LXN57_30075</name>
</gene>
<dbReference type="Proteomes" id="UP001523216">
    <property type="component" value="Unassembled WGS sequence"/>
</dbReference>